<dbReference type="EMBL" id="JANBPU010000072">
    <property type="protein sequence ID" value="KAJ1917419.1"/>
    <property type="molecule type" value="Genomic_DNA"/>
</dbReference>
<evidence type="ECO:0000256" key="2">
    <source>
        <dbReference type="ARBA" id="ARBA00007658"/>
    </source>
</evidence>
<keyword evidence="7" id="KW-0326">Glycosidase</keyword>
<dbReference type="InterPro" id="IPR046450">
    <property type="entry name" value="PA_dom_sf"/>
</dbReference>
<comment type="caution">
    <text evidence="10">The sequence shown here is derived from an EMBL/GenBank/DDBJ whole genome shotgun (WGS) entry which is preliminary data.</text>
</comment>
<feature type="active site" description="Proton donor" evidence="5">
    <location>
        <position position="100"/>
    </location>
</feature>
<gene>
    <name evidence="10" type="ORF">H4219_003230</name>
</gene>
<feature type="region of interest" description="Disordered" evidence="8">
    <location>
        <begin position="982"/>
        <end position="1005"/>
    </location>
</feature>
<dbReference type="OrthoDB" id="8118055at2759"/>
<dbReference type="InterPro" id="IPR001382">
    <property type="entry name" value="Glyco_hydro_47"/>
</dbReference>
<sequence length="1039" mass="117057">QEVREKTRSAFYHAYNSYINYAYPLDELNPFTCDGRGRETGPGSENNPINDILGNFSLTLIDNLDTLAVLGDRDAFSDGMFKVIDHLPSFDLDSTVQLFEVNIRILGGLLSAHIIATDDKDRLKMQPVISTQGRKYDGELLELARDLGLRFLSAFESSPNAIPYSKLNLKNGVTKNASPTTCTAGVATLLLEFATLSRLVNETIFEDVARMALEELWSQRSGLDLLGNEFNVHTKNWETDFSGIGAGIDSFYEYLFKSGIYLDDDKLLSLFHSAYDSLVTHSLDRYGGYFFYNVNMYSGNAMNTWIDSLSAFFPGLMVLAGHIDAAEKIHMVYYHLWRRYRVMPERFNLFHRRPDFSNYPLRPEFIESNYHLYRATRDPFYLEIGEMVLEDLLSILKTRCGFASVKNAETLELEDRMESFFLSETLKYLYLLFDEDNIINRLDGNFVFTTEGHIFLPLPPSPNSNSSLYTRSTSRVRRLYNPDMLPPYFDEVHKDRKNIESRIQVQNVLKKVGGHRERRAFGSNDNGPPKELCEIGYPLVTRQDLTISNQKVDSANLSFRITPTLPLRPDFDLAGALVGAERKDNSIELVKQAMCKTGQSGIQRVPDIRPSHYHSILENIYEIGLEGDAFCISPSAIAPKKQGDLEASLYMPYLSRASTSNTKATHLSDIWLRPEAFYTTFFEIITASLSSQSFPVRKPEHLLGITSRQTGFTTIPSLTYRESSIMVNKLPNDVPVTNGGLHVVSDIVQVRAYMDVTCSTISNWNYHHQQQQSLGSKSSKPNTDKILPKISEQACSNNKEKHPSALGKLLGLQPFEPKNPNLIITHTCEYLGRMALFSETVLLNSMGKKILPTDSKVVFLHHIVPKDKDAHGCNQHPKPLASALHGKIVVIKRGGNCTFWDKSRYAADAGSLGVIIAIDSEKDMRDGDGPWLSKIVQPGVLQQNDDVTDKKNNFQNEKDNISDTQNENMEAILSTNTTASNSTQAYEESFQNTNEPIPTQQEPPSPSILSIPVVAMFIEAVDELEQFKLMGISINIQMF</sequence>
<dbReference type="SUPFAM" id="SSF52025">
    <property type="entry name" value="PA domain"/>
    <property type="match status" value="1"/>
</dbReference>
<evidence type="ECO:0000256" key="1">
    <source>
        <dbReference type="ARBA" id="ARBA00004240"/>
    </source>
</evidence>
<dbReference type="PANTHER" id="PTHR45679:SF5">
    <property type="entry name" value="ER DEGRADATION-ENHANCING ALPHA-MANNOSIDASE-LIKE PROTEIN 1"/>
    <property type="match status" value="1"/>
</dbReference>
<evidence type="ECO:0000313" key="11">
    <source>
        <dbReference type="Proteomes" id="UP001150538"/>
    </source>
</evidence>
<evidence type="ECO:0000256" key="3">
    <source>
        <dbReference type="ARBA" id="ARBA00022824"/>
    </source>
</evidence>
<dbReference type="GO" id="GO:0016020">
    <property type="term" value="C:membrane"/>
    <property type="evidence" value="ECO:0007669"/>
    <property type="project" value="InterPro"/>
</dbReference>
<evidence type="ECO:0000256" key="7">
    <source>
        <dbReference type="RuleBase" id="RU361193"/>
    </source>
</evidence>
<dbReference type="GO" id="GO:0005975">
    <property type="term" value="P:carbohydrate metabolic process"/>
    <property type="evidence" value="ECO:0007669"/>
    <property type="project" value="InterPro"/>
</dbReference>
<dbReference type="InterPro" id="IPR044674">
    <property type="entry name" value="EDEM1/2/3"/>
</dbReference>
<keyword evidence="4" id="KW-0325">Glycoprotein</keyword>
<evidence type="ECO:0000313" key="10">
    <source>
        <dbReference type="EMBL" id="KAJ1917419.1"/>
    </source>
</evidence>
<evidence type="ECO:0000256" key="5">
    <source>
        <dbReference type="PIRSR" id="PIRSR601382-1"/>
    </source>
</evidence>
<dbReference type="PRINTS" id="PR00747">
    <property type="entry name" value="GLYHDRLASE47"/>
</dbReference>
<comment type="subcellular location">
    <subcellularLocation>
        <location evidence="1">Endoplasmic reticulum</location>
    </subcellularLocation>
</comment>
<protein>
    <recommendedName>
        <fullName evidence="7">alpha-1,2-Mannosidase</fullName>
        <ecNumber evidence="7">3.2.1.-</ecNumber>
    </recommendedName>
</protein>
<reference evidence="10" key="1">
    <citation type="submission" date="2022-07" db="EMBL/GenBank/DDBJ databases">
        <title>Phylogenomic reconstructions and comparative analyses of Kickxellomycotina fungi.</title>
        <authorList>
            <person name="Reynolds N.K."/>
            <person name="Stajich J.E."/>
            <person name="Barry K."/>
            <person name="Grigoriev I.V."/>
            <person name="Crous P."/>
            <person name="Smith M.E."/>
        </authorList>
    </citation>
    <scope>NUCLEOTIDE SEQUENCE</scope>
    <source>
        <strain evidence="10">NBRC 100468</strain>
    </source>
</reference>
<dbReference type="GO" id="GO:0004571">
    <property type="term" value="F:mannosyl-oligosaccharide 1,2-alpha-mannosidase activity"/>
    <property type="evidence" value="ECO:0007669"/>
    <property type="project" value="InterPro"/>
</dbReference>
<dbReference type="Gene3D" id="1.50.10.10">
    <property type="match status" value="1"/>
</dbReference>
<dbReference type="InterPro" id="IPR003137">
    <property type="entry name" value="PA_domain"/>
</dbReference>
<dbReference type="Proteomes" id="UP001150538">
    <property type="component" value="Unassembled WGS sequence"/>
</dbReference>
<evidence type="ECO:0000259" key="9">
    <source>
        <dbReference type="Pfam" id="PF02225"/>
    </source>
</evidence>
<dbReference type="InterPro" id="IPR012341">
    <property type="entry name" value="6hp_glycosidase-like_sf"/>
</dbReference>
<dbReference type="EC" id="3.2.1.-" evidence="7"/>
<keyword evidence="7" id="KW-0378">Hydrolase</keyword>
<evidence type="ECO:0000256" key="8">
    <source>
        <dbReference type="SAM" id="MobiDB-lite"/>
    </source>
</evidence>
<dbReference type="GO" id="GO:0036503">
    <property type="term" value="P:ERAD pathway"/>
    <property type="evidence" value="ECO:0007669"/>
    <property type="project" value="UniProtKB-ARBA"/>
</dbReference>
<proteinExistence type="inferred from homology"/>
<dbReference type="GO" id="GO:0044322">
    <property type="term" value="C:endoplasmic reticulum quality control compartment"/>
    <property type="evidence" value="ECO:0007669"/>
    <property type="project" value="GOC"/>
</dbReference>
<feature type="non-terminal residue" evidence="10">
    <location>
        <position position="1"/>
    </location>
</feature>
<accession>A0A9W8DPK1</accession>
<feature type="domain" description="PA" evidence="9">
    <location>
        <begin position="869"/>
        <end position="922"/>
    </location>
</feature>
<feature type="active site" evidence="5">
    <location>
        <position position="249"/>
    </location>
</feature>
<dbReference type="InterPro" id="IPR036026">
    <property type="entry name" value="Seven-hairpin_glycosidases"/>
</dbReference>
<dbReference type="SUPFAM" id="SSF48225">
    <property type="entry name" value="Seven-hairpin glycosidases"/>
    <property type="match status" value="1"/>
</dbReference>
<keyword evidence="6" id="KW-0106">Calcium</keyword>
<dbReference type="GO" id="GO:0005509">
    <property type="term" value="F:calcium ion binding"/>
    <property type="evidence" value="ECO:0007669"/>
    <property type="project" value="InterPro"/>
</dbReference>
<dbReference type="PANTHER" id="PTHR45679">
    <property type="entry name" value="ER DEGRADATION-ENHANCING ALPHA-MANNOSIDASE-LIKE PROTEIN 2"/>
    <property type="match status" value="1"/>
</dbReference>
<comment type="cofactor">
    <cofactor evidence="6">
        <name>Ca(2+)</name>
        <dbReference type="ChEBI" id="CHEBI:29108"/>
    </cofactor>
</comment>
<feature type="binding site" evidence="6">
    <location>
        <position position="450"/>
    </location>
    <ligand>
        <name>Ca(2+)</name>
        <dbReference type="ChEBI" id="CHEBI:29108"/>
    </ligand>
</feature>
<keyword evidence="3" id="KW-0256">Endoplasmic reticulum</keyword>
<name>A0A9W8DPK1_9FUNG</name>
<dbReference type="Pfam" id="PF01532">
    <property type="entry name" value="Glyco_hydro_47"/>
    <property type="match status" value="1"/>
</dbReference>
<keyword evidence="11" id="KW-1185">Reference proteome</keyword>
<dbReference type="AlphaFoldDB" id="A0A9W8DPK1"/>
<feature type="active site" evidence="5">
    <location>
        <position position="364"/>
    </location>
</feature>
<feature type="active site" description="Proton donor" evidence="5">
    <location>
        <position position="345"/>
    </location>
</feature>
<evidence type="ECO:0000256" key="6">
    <source>
        <dbReference type="PIRSR" id="PIRSR601382-2"/>
    </source>
</evidence>
<organism evidence="10 11">
    <name type="scientific">Mycoemilia scoparia</name>
    <dbReference type="NCBI Taxonomy" id="417184"/>
    <lineage>
        <taxon>Eukaryota</taxon>
        <taxon>Fungi</taxon>
        <taxon>Fungi incertae sedis</taxon>
        <taxon>Zoopagomycota</taxon>
        <taxon>Kickxellomycotina</taxon>
        <taxon>Kickxellomycetes</taxon>
        <taxon>Kickxellales</taxon>
        <taxon>Kickxellaceae</taxon>
        <taxon>Mycoemilia</taxon>
    </lineage>
</organism>
<feature type="compositionally biased region" description="Polar residues" evidence="8">
    <location>
        <begin position="984"/>
        <end position="1000"/>
    </location>
</feature>
<dbReference type="Pfam" id="PF02225">
    <property type="entry name" value="PA"/>
    <property type="match status" value="1"/>
</dbReference>
<dbReference type="GO" id="GO:1904380">
    <property type="term" value="P:endoplasmic reticulum mannose trimming"/>
    <property type="evidence" value="ECO:0007669"/>
    <property type="project" value="InterPro"/>
</dbReference>
<evidence type="ECO:0000256" key="4">
    <source>
        <dbReference type="ARBA" id="ARBA00023180"/>
    </source>
</evidence>
<dbReference type="Gene3D" id="3.50.30.30">
    <property type="match status" value="1"/>
</dbReference>
<keyword evidence="6" id="KW-0479">Metal-binding</keyword>
<comment type="similarity">
    <text evidence="2 7">Belongs to the glycosyl hydrolase 47 family.</text>
</comment>